<organism evidence="4 5">
    <name type="scientific">Nematocida displodere</name>
    <dbReference type="NCBI Taxonomy" id="1805483"/>
    <lineage>
        <taxon>Eukaryota</taxon>
        <taxon>Fungi</taxon>
        <taxon>Fungi incertae sedis</taxon>
        <taxon>Microsporidia</taxon>
        <taxon>Nematocida</taxon>
    </lineage>
</organism>
<dbReference type="VEuPathDB" id="MicrosporidiaDB:NEDG_02218"/>
<dbReference type="EMBL" id="LTDL01000026">
    <property type="protein sequence ID" value="OAG30747.1"/>
    <property type="molecule type" value="Genomic_DNA"/>
</dbReference>
<comment type="caution">
    <text evidence="4">The sequence shown here is derived from an EMBL/GenBank/DDBJ whole genome shotgun (WGS) entry which is preliminary data.</text>
</comment>
<feature type="signal peptide" evidence="2">
    <location>
        <begin position="1"/>
        <end position="34"/>
    </location>
</feature>
<dbReference type="RefSeq" id="XP_067544752.1">
    <property type="nucleotide sequence ID" value="XM_067689636.1"/>
</dbReference>
<accession>A0A177EFM5</accession>
<dbReference type="InterPro" id="IPR013083">
    <property type="entry name" value="Znf_RING/FYVE/PHD"/>
</dbReference>
<name>A0A177EFM5_9MICR</name>
<reference evidence="4 5" key="1">
    <citation type="submission" date="2016-02" db="EMBL/GenBank/DDBJ databases">
        <title>Discovery of a natural microsporidian pathogen with a broad tissue tropism in Caenorhabditis elegans.</title>
        <authorList>
            <person name="Luallen R.J."/>
            <person name="Reinke A.W."/>
            <person name="Tong L."/>
            <person name="Botts M.R."/>
            <person name="Felix M.-A."/>
            <person name="Troemel E.R."/>
        </authorList>
    </citation>
    <scope>NUCLEOTIDE SEQUENCE [LARGE SCALE GENOMIC DNA]</scope>
    <source>
        <strain evidence="4 5">JUm2807</strain>
    </source>
</reference>
<dbReference type="GO" id="GO:0008270">
    <property type="term" value="F:zinc ion binding"/>
    <property type="evidence" value="ECO:0007669"/>
    <property type="project" value="UniProtKB-KW"/>
</dbReference>
<keyword evidence="2" id="KW-0732">Signal</keyword>
<evidence type="ECO:0000256" key="1">
    <source>
        <dbReference type="PROSITE-ProRule" id="PRU00175"/>
    </source>
</evidence>
<dbReference type="InterPro" id="IPR001841">
    <property type="entry name" value="Znf_RING"/>
</dbReference>
<dbReference type="GeneID" id="93648568"/>
<evidence type="ECO:0000313" key="5">
    <source>
        <dbReference type="Proteomes" id="UP000185944"/>
    </source>
</evidence>
<keyword evidence="5" id="KW-1185">Reference proteome</keyword>
<dbReference type="AlphaFoldDB" id="A0A177EFM5"/>
<feature type="chain" id="PRO_5008060338" description="RING-type domain-containing protein" evidence="2">
    <location>
        <begin position="35"/>
        <end position="573"/>
    </location>
</feature>
<evidence type="ECO:0000313" key="4">
    <source>
        <dbReference type="EMBL" id="OAG30747.1"/>
    </source>
</evidence>
<sequence>MGSKLINCFRKVFKNGLRWALFGLIVLGVDVGCSDVSSGTDHIVSPYTEQTMRFFERSGFKGFPNQLETIQIVKERHIHKKQRKRMNIYFHKYTLDTVPDQLVQGLEFDNLRILTPTNRDTPNSPAVLEKILCALGRISAETLAFHNQTTNTGPSDPNAALQPFEWSLAHHNGSETMAPLTRCVLKVEKLMIFSNTVPLLKWIQDRLDLSESRAELSLFGELELDNLEVLDGFNARGVGVLTLASFKRLDSLDCKLLREGPLPDELIIWGRSTLAPKVSEEVAQNMLTKVWLNLAISMEVWVELVKPGELPKHLTAEYLTLKLCAGSSITALVMGMNRATVWGLSIVFTNENNLLTSSDIEQTLDWISTGFDGLVSLSVRARDVPPALTDFVRSNTFEITTNPTLTSIWVCGIECRHIPSIISGGSNIVCFSLDAWELYRSGKLADELANSQTDLSRLPVKQRAIVMNREELGADNEPCCVCYEPFEDLKATRQNTDICILDHPKHSVCCSCLDKLIKNGRNAGYISCPKCRQEHRLSLIRHKINLKNQGGFRLTVGIPPSALSFPRTHQTTY</sequence>
<dbReference type="Gene3D" id="3.30.40.10">
    <property type="entry name" value="Zinc/RING finger domain, C3HC4 (zinc finger)"/>
    <property type="match status" value="1"/>
</dbReference>
<dbReference type="SUPFAM" id="SSF57850">
    <property type="entry name" value="RING/U-box"/>
    <property type="match status" value="1"/>
</dbReference>
<keyword evidence="1" id="KW-0479">Metal-binding</keyword>
<keyword evidence="1" id="KW-0862">Zinc</keyword>
<proteinExistence type="predicted"/>
<feature type="domain" description="RING-type" evidence="3">
    <location>
        <begin position="479"/>
        <end position="532"/>
    </location>
</feature>
<evidence type="ECO:0000259" key="3">
    <source>
        <dbReference type="PROSITE" id="PS50089"/>
    </source>
</evidence>
<evidence type="ECO:0000256" key="2">
    <source>
        <dbReference type="SAM" id="SignalP"/>
    </source>
</evidence>
<keyword evidence="1" id="KW-0863">Zinc-finger</keyword>
<protein>
    <recommendedName>
        <fullName evidence="3">RING-type domain-containing protein</fullName>
    </recommendedName>
</protein>
<dbReference type="PROSITE" id="PS50089">
    <property type="entry name" value="ZF_RING_2"/>
    <property type="match status" value="1"/>
</dbReference>
<gene>
    <name evidence="4" type="ORF">NEDG_02218</name>
</gene>
<dbReference type="Proteomes" id="UP000185944">
    <property type="component" value="Unassembled WGS sequence"/>
</dbReference>